<dbReference type="InterPro" id="IPR008906">
    <property type="entry name" value="HATC_C_dom"/>
</dbReference>
<dbReference type="GO" id="GO:0046983">
    <property type="term" value="F:protein dimerization activity"/>
    <property type="evidence" value="ECO:0007669"/>
    <property type="project" value="InterPro"/>
</dbReference>
<dbReference type="EMBL" id="KN671654">
    <property type="protein sequence ID" value="KHM99441.1"/>
    <property type="molecule type" value="Genomic_DNA"/>
</dbReference>
<protein>
    <submittedName>
        <fullName evidence="2">Putative AC9 transposase</fullName>
    </submittedName>
</protein>
<dbReference type="AlphaFoldDB" id="A0A0B2NVD3"/>
<reference evidence="2" key="1">
    <citation type="submission" date="2014-07" db="EMBL/GenBank/DDBJ databases">
        <title>Identification of a novel salt tolerance gene in wild soybean by whole-genome sequencing.</title>
        <authorList>
            <person name="Lam H.-M."/>
            <person name="Qi X."/>
            <person name="Li M.-W."/>
            <person name="Liu X."/>
            <person name="Xie M."/>
            <person name="Ni M."/>
            <person name="Xu X."/>
        </authorList>
    </citation>
    <scope>NUCLEOTIDE SEQUENCE [LARGE SCALE GENOMIC DNA]</scope>
    <source>
        <tissue evidence="2">Root</tissue>
    </source>
</reference>
<gene>
    <name evidence="2" type="ORF">glysoja_045355</name>
</gene>
<feature type="domain" description="HAT C-terminal dimerisation" evidence="1">
    <location>
        <begin position="49"/>
        <end position="117"/>
    </location>
</feature>
<evidence type="ECO:0000313" key="2">
    <source>
        <dbReference type="EMBL" id="KHM99441.1"/>
    </source>
</evidence>
<organism evidence="2">
    <name type="scientific">Glycine soja</name>
    <name type="common">Wild soybean</name>
    <dbReference type="NCBI Taxonomy" id="3848"/>
    <lineage>
        <taxon>Eukaryota</taxon>
        <taxon>Viridiplantae</taxon>
        <taxon>Streptophyta</taxon>
        <taxon>Embryophyta</taxon>
        <taxon>Tracheophyta</taxon>
        <taxon>Spermatophyta</taxon>
        <taxon>Magnoliopsida</taxon>
        <taxon>eudicotyledons</taxon>
        <taxon>Gunneridae</taxon>
        <taxon>Pentapetalae</taxon>
        <taxon>rosids</taxon>
        <taxon>fabids</taxon>
        <taxon>Fabales</taxon>
        <taxon>Fabaceae</taxon>
        <taxon>Papilionoideae</taxon>
        <taxon>50 kb inversion clade</taxon>
        <taxon>NPAAA clade</taxon>
        <taxon>indigoferoid/millettioid clade</taxon>
        <taxon>Phaseoleae</taxon>
        <taxon>Glycine</taxon>
        <taxon>Glycine subgen. Soja</taxon>
    </lineage>
</organism>
<proteinExistence type="predicted"/>
<dbReference type="Proteomes" id="UP000053555">
    <property type="component" value="Unassembled WGS sequence"/>
</dbReference>
<dbReference type="Pfam" id="PF05699">
    <property type="entry name" value="Dimer_Tnp_hAT"/>
    <property type="match status" value="1"/>
</dbReference>
<evidence type="ECO:0000259" key="1">
    <source>
        <dbReference type="Pfam" id="PF05699"/>
    </source>
</evidence>
<dbReference type="PANTHER" id="PTHR23272:SF184">
    <property type="entry name" value="OS03G0311250 PROTEIN"/>
    <property type="match status" value="1"/>
</dbReference>
<dbReference type="InterPro" id="IPR012337">
    <property type="entry name" value="RNaseH-like_sf"/>
</dbReference>
<dbReference type="PANTHER" id="PTHR23272">
    <property type="entry name" value="BED FINGER-RELATED"/>
    <property type="match status" value="1"/>
</dbReference>
<dbReference type="SUPFAM" id="SSF53098">
    <property type="entry name" value="Ribonuclease H-like"/>
    <property type="match status" value="1"/>
</dbReference>
<sequence length="117" mass="13268">MKSLFEEYYVVMNEFEANSQEAHLNEEGSDDPYGFNQFFQTTESSKTKLNIYLDEALESGQEDLDVLSWWKLNLGRFPILPNMTRDLLAIPISIVASESTFSTGGIVIDPHRSSLTP</sequence>
<name>A0A0B2NVD3_GLYSO</name>
<accession>A0A0B2NVD3</accession>